<gene>
    <name evidence="2" type="ORF">LshimejAT787_0702710</name>
</gene>
<feature type="compositionally biased region" description="Pro residues" evidence="1">
    <location>
        <begin position="89"/>
        <end position="99"/>
    </location>
</feature>
<feature type="region of interest" description="Disordered" evidence="1">
    <location>
        <begin position="1"/>
        <end position="127"/>
    </location>
</feature>
<dbReference type="EMBL" id="BRPK01000007">
    <property type="protein sequence ID" value="GLB39761.1"/>
    <property type="molecule type" value="Genomic_DNA"/>
</dbReference>
<name>A0A9P3UR05_LYOSH</name>
<evidence type="ECO:0000313" key="2">
    <source>
        <dbReference type="EMBL" id="GLB39761.1"/>
    </source>
</evidence>
<evidence type="ECO:0000313" key="3">
    <source>
        <dbReference type="Proteomes" id="UP001063166"/>
    </source>
</evidence>
<accession>A0A9P3UR05</accession>
<feature type="compositionally biased region" description="Polar residues" evidence="1">
    <location>
        <begin position="13"/>
        <end position="29"/>
    </location>
</feature>
<dbReference type="AlphaFoldDB" id="A0A9P3UR05"/>
<protein>
    <submittedName>
        <fullName evidence="2">Uncharacterized protein</fullName>
    </submittedName>
</protein>
<dbReference type="OrthoDB" id="3054377at2759"/>
<comment type="caution">
    <text evidence="2">The sequence shown here is derived from an EMBL/GenBank/DDBJ whole genome shotgun (WGS) entry which is preliminary data.</text>
</comment>
<feature type="compositionally biased region" description="Low complexity" evidence="1">
    <location>
        <begin position="51"/>
        <end position="82"/>
    </location>
</feature>
<sequence length="303" mass="32760">MPMLTRSKAKALAQQNTIVMVSPSATGEGTHTRWRYPESHVLPAAKPAIPSNSSSSGSLSSLASSSSSSLFTSSSSLSSNSSFEALEPGPAPAPAPTIPVTPQRANRPPVTPPRLAPKKLQRSPGGCRWIQENGYTRVVLVEESFTPEAVSMRESLMQIQIDRIAEREMEKLMKQRDLVLEAQEMDDSVDGSFGEDCEMEIDCESSEGSEDRSLEDGSGEGSYEASNFETSYARGDTAEAEERDTVAPMVAPSRRLRRLGPTGTELIDPKTFSPASSNQGSNAVYPEAWTRALRGQPTELFGR</sequence>
<evidence type="ECO:0000256" key="1">
    <source>
        <dbReference type="SAM" id="MobiDB-lite"/>
    </source>
</evidence>
<proteinExistence type="predicted"/>
<organism evidence="2 3">
    <name type="scientific">Lyophyllum shimeji</name>
    <name type="common">Hon-shimeji</name>
    <name type="synonym">Tricholoma shimeji</name>
    <dbReference type="NCBI Taxonomy" id="47721"/>
    <lineage>
        <taxon>Eukaryota</taxon>
        <taxon>Fungi</taxon>
        <taxon>Dikarya</taxon>
        <taxon>Basidiomycota</taxon>
        <taxon>Agaricomycotina</taxon>
        <taxon>Agaricomycetes</taxon>
        <taxon>Agaricomycetidae</taxon>
        <taxon>Agaricales</taxon>
        <taxon>Tricholomatineae</taxon>
        <taxon>Lyophyllaceae</taxon>
        <taxon>Lyophyllum</taxon>
    </lineage>
</organism>
<feature type="compositionally biased region" description="Polar residues" evidence="1">
    <location>
        <begin position="273"/>
        <end position="282"/>
    </location>
</feature>
<feature type="region of interest" description="Disordered" evidence="1">
    <location>
        <begin position="201"/>
        <end position="283"/>
    </location>
</feature>
<keyword evidence="3" id="KW-1185">Reference proteome</keyword>
<dbReference type="Proteomes" id="UP001063166">
    <property type="component" value="Unassembled WGS sequence"/>
</dbReference>
<reference evidence="2" key="1">
    <citation type="submission" date="2022-07" db="EMBL/GenBank/DDBJ databases">
        <title>The genome of Lyophyllum shimeji provides insight into the initial evolution of ectomycorrhizal fungal genome.</title>
        <authorList>
            <person name="Kobayashi Y."/>
            <person name="Shibata T."/>
            <person name="Hirakawa H."/>
            <person name="Shigenobu S."/>
            <person name="Nishiyama T."/>
            <person name="Yamada A."/>
            <person name="Hasebe M."/>
            <person name="Kawaguchi M."/>
        </authorList>
    </citation>
    <scope>NUCLEOTIDE SEQUENCE</scope>
    <source>
        <strain evidence="2">AT787</strain>
    </source>
</reference>